<evidence type="ECO:0000256" key="10">
    <source>
        <dbReference type="ARBA" id="ARBA00037238"/>
    </source>
</evidence>
<evidence type="ECO:0000256" key="7">
    <source>
        <dbReference type="ARBA" id="ARBA00022737"/>
    </source>
</evidence>
<evidence type="ECO:0000256" key="9">
    <source>
        <dbReference type="ARBA" id="ARBA00023136"/>
    </source>
</evidence>
<dbReference type="AlphaFoldDB" id="A0AAQ3KLC4"/>
<keyword evidence="6 12" id="KW-0812">Transmembrane</keyword>
<proteinExistence type="inferred from homology"/>
<evidence type="ECO:0000256" key="8">
    <source>
        <dbReference type="ARBA" id="ARBA00022989"/>
    </source>
</evidence>
<keyword evidence="3 12" id="KW-0813">Transport</keyword>
<sequence length="232" mass="25683">MEINQTAIRNIIGVLGNIISFGLFLSPAPTFIQIIKQKAVEKYSPVPYLATLLNCMLWTFYGLPIVHPDSLLVITINGIGLALETFYLTIFIIYSTSEGRLKVFKILAAEIAFMAVVAVAVLLTAHTYEKRSLIVGILCIIFGTCMYAAPLSVMKLVIQTKSVKYMPFTLSMASFLNGVCWTTYSFLPFDINILVPNGLGTLLALVQLILYACYCRSTPVEEKAEVEMQSNN</sequence>
<feature type="transmembrane region" description="Helical" evidence="12">
    <location>
        <begin position="106"/>
        <end position="127"/>
    </location>
</feature>
<evidence type="ECO:0000313" key="13">
    <source>
        <dbReference type="EMBL" id="WOL07967.1"/>
    </source>
</evidence>
<dbReference type="InterPro" id="IPR004316">
    <property type="entry name" value="SWEET_rpt"/>
</dbReference>
<dbReference type="Proteomes" id="UP001327560">
    <property type="component" value="Chromosome 5"/>
</dbReference>
<accession>A0AAQ3KLC4</accession>
<comment type="subcellular location">
    <subcellularLocation>
        <location evidence="1">Cell membrane</location>
        <topology evidence="1">Multi-pass membrane protein</topology>
    </subcellularLocation>
</comment>
<protein>
    <recommendedName>
        <fullName evidence="12">Bidirectional sugar transporter SWEET</fullName>
    </recommendedName>
</protein>
<organism evidence="13 14">
    <name type="scientific">Canna indica</name>
    <name type="common">Indian-shot</name>
    <dbReference type="NCBI Taxonomy" id="4628"/>
    <lineage>
        <taxon>Eukaryota</taxon>
        <taxon>Viridiplantae</taxon>
        <taxon>Streptophyta</taxon>
        <taxon>Embryophyta</taxon>
        <taxon>Tracheophyta</taxon>
        <taxon>Spermatophyta</taxon>
        <taxon>Magnoliopsida</taxon>
        <taxon>Liliopsida</taxon>
        <taxon>Zingiberales</taxon>
        <taxon>Cannaceae</taxon>
        <taxon>Canna</taxon>
    </lineage>
</organism>
<evidence type="ECO:0000256" key="1">
    <source>
        <dbReference type="ARBA" id="ARBA00004651"/>
    </source>
</evidence>
<dbReference type="GO" id="GO:0051119">
    <property type="term" value="F:sugar transmembrane transporter activity"/>
    <property type="evidence" value="ECO:0007669"/>
    <property type="project" value="InterPro"/>
</dbReference>
<dbReference type="Gene3D" id="1.20.1280.290">
    <property type="match status" value="2"/>
</dbReference>
<keyword evidence="9 12" id="KW-0472">Membrane</keyword>
<feature type="transmembrane region" description="Helical" evidence="12">
    <location>
        <begin position="6"/>
        <end position="25"/>
    </location>
</feature>
<keyword evidence="14" id="KW-1185">Reference proteome</keyword>
<gene>
    <name evidence="13" type="ORF">Cni_G16718</name>
</gene>
<comment type="function">
    <text evidence="12">Mediates both low-affinity uptake and efflux of sugar across the membrane.</text>
</comment>
<evidence type="ECO:0000256" key="11">
    <source>
        <dbReference type="ARBA" id="ARBA00038715"/>
    </source>
</evidence>
<dbReference type="GO" id="GO:0005886">
    <property type="term" value="C:plasma membrane"/>
    <property type="evidence" value="ECO:0007669"/>
    <property type="project" value="UniProtKB-SubCell"/>
</dbReference>
<name>A0AAQ3KLC4_9LILI</name>
<comment type="caution">
    <text evidence="12">Lacks conserved residue(s) required for the propagation of feature annotation.</text>
</comment>
<dbReference type="Pfam" id="PF03083">
    <property type="entry name" value="MtN3_slv"/>
    <property type="match status" value="2"/>
</dbReference>
<keyword evidence="7" id="KW-0677">Repeat</keyword>
<feature type="transmembrane region" description="Helical" evidence="12">
    <location>
        <begin position="193"/>
        <end position="214"/>
    </location>
</feature>
<dbReference type="FunFam" id="1.20.1280.290:FF:000001">
    <property type="entry name" value="Bidirectional sugar transporter SWEET"/>
    <property type="match status" value="1"/>
</dbReference>
<keyword evidence="4" id="KW-1003">Cell membrane</keyword>
<evidence type="ECO:0000256" key="5">
    <source>
        <dbReference type="ARBA" id="ARBA00022597"/>
    </source>
</evidence>
<reference evidence="13 14" key="1">
    <citation type="submission" date="2023-10" db="EMBL/GenBank/DDBJ databases">
        <title>Chromosome-scale genome assembly provides insights into flower coloration mechanisms of Canna indica.</title>
        <authorList>
            <person name="Li C."/>
        </authorList>
    </citation>
    <scope>NUCLEOTIDE SEQUENCE [LARGE SCALE GENOMIC DNA]</scope>
    <source>
        <tissue evidence="13">Flower</tissue>
    </source>
</reference>
<dbReference type="PANTHER" id="PTHR10791:SF30">
    <property type="entry name" value="SUGAR TRANSPORTER SWEET1"/>
    <property type="match status" value="1"/>
</dbReference>
<comment type="similarity">
    <text evidence="2 12">Belongs to the SWEET sugar transporter family.</text>
</comment>
<keyword evidence="5 12" id="KW-0762">Sugar transport</keyword>
<comment type="subunit">
    <text evidence="11">Forms homooligomers and/or heterooligomers.</text>
</comment>
<evidence type="ECO:0000256" key="6">
    <source>
        <dbReference type="ARBA" id="ARBA00022692"/>
    </source>
</evidence>
<evidence type="ECO:0000256" key="3">
    <source>
        <dbReference type="ARBA" id="ARBA00022448"/>
    </source>
</evidence>
<dbReference type="FunFam" id="1.20.1280.290:FF:000002">
    <property type="entry name" value="Bidirectional sugar transporter SWEET"/>
    <property type="match status" value="1"/>
</dbReference>
<keyword evidence="8 12" id="KW-1133">Transmembrane helix</keyword>
<evidence type="ECO:0000256" key="12">
    <source>
        <dbReference type="RuleBase" id="RU910715"/>
    </source>
</evidence>
<evidence type="ECO:0000313" key="14">
    <source>
        <dbReference type="Proteomes" id="UP001327560"/>
    </source>
</evidence>
<feature type="transmembrane region" description="Helical" evidence="12">
    <location>
        <begin position="72"/>
        <end position="94"/>
    </location>
</feature>
<feature type="transmembrane region" description="Helical" evidence="12">
    <location>
        <begin position="165"/>
        <end position="187"/>
    </location>
</feature>
<comment type="function">
    <text evidence="10">Mediates both low-affinity uptake and efflux of sugar across the plasma membrane.</text>
</comment>
<dbReference type="InterPro" id="IPR047664">
    <property type="entry name" value="SWEET"/>
</dbReference>
<feature type="transmembrane region" description="Helical" evidence="12">
    <location>
        <begin position="133"/>
        <end position="153"/>
    </location>
</feature>
<evidence type="ECO:0000256" key="2">
    <source>
        <dbReference type="ARBA" id="ARBA00007809"/>
    </source>
</evidence>
<dbReference type="PANTHER" id="PTHR10791">
    <property type="entry name" value="RAG1-ACTIVATING PROTEIN 1"/>
    <property type="match status" value="1"/>
</dbReference>
<evidence type="ECO:0000256" key="4">
    <source>
        <dbReference type="ARBA" id="ARBA00022475"/>
    </source>
</evidence>
<dbReference type="EMBL" id="CP136894">
    <property type="protein sequence ID" value="WOL07967.1"/>
    <property type="molecule type" value="Genomic_DNA"/>
</dbReference>